<dbReference type="InterPro" id="IPR001846">
    <property type="entry name" value="VWF_type-D"/>
</dbReference>
<organism evidence="4 5">
    <name type="scientific">Plakobranchus ocellatus</name>
    <dbReference type="NCBI Taxonomy" id="259542"/>
    <lineage>
        <taxon>Eukaryota</taxon>
        <taxon>Metazoa</taxon>
        <taxon>Spiralia</taxon>
        <taxon>Lophotrochozoa</taxon>
        <taxon>Mollusca</taxon>
        <taxon>Gastropoda</taxon>
        <taxon>Heterobranchia</taxon>
        <taxon>Euthyneura</taxon>
        <taxon>Panpulmonata</taxon>
        <taxon>Sacoglossa</taxon>
        <taxon>Placobranchoidea</taxon>
        <taxon>Plakobranchidae</taxon>
        <taxon>Plakobranchus</taxon>
    </lineage>
</organism>
<dbReference type="InterPro" id="IPR050969">
    <property type="entry name" value="Dev_Signal_Modulators"/>
</dbReference>
<dbReference type="GO" id="GO:0009986">
    <property type="term" value="C:cell surface"/>
    <property type="evidence" value="ECO:0007669"/>
    <property type="project" value="TreeGrafter"/>
</dbReference>
<dbReference type="PROSITE" id="PS51233">
    <property type="entry name" value="VWFD"/>
    <property type="match status" value="1"/>
</dbReference>
<protein>
    <submittedName>
        <fullName evidence="4">Histone-lysine N-methyltransferase SETMAR</fullName>
    </submittedName>
</protein>
<evidence type="ECO:0000259" key="3">
    <source>
        <dbReference type="PROSITE" id="PS51233"/>
    </source>
</evidence>
<dbReference type="GO" id="GO:0005102">
    <property type="term" value="F:signaling receptor binding"/>
    <property type="evidence" value="ECO:0007669"/>
    <property type="project" value="TreeGrafter"/>
</dbReference>
<evidence type="ECO:0000256" key="2">
    <source>
        <dbReference type="ARBA" id="ARBA00023157"/>
    </source>
</evidence>
<dbReference type="GO" id="GO:0005576">
    <property type="term" value="C:extracellular region"/>
    <property type="evidence" value="ECO:0007669"/>
    <property type="project" value="TreeGrafter"/>
</dbReference>
<accession>A0AAV3XVX4</accession>
<evidence type="ECO:0000256" key="1">
    <source>
        <dbReference type="ARBA" id="ARBA00022729"/>
    </source>
</evidence>
<dbReference type="EMBL" id="BLXT01000055">
    <property type="protein sequence ID" value="GFN74200.1"/>
    <property type="molecule type" value="Genomic_DNA"/>
</dbReference>
<dbReference type="AlphaFoldDB" id="A0AAV3XVX4"/>
<name>A0AAV3XVX4_9GAST</name>
<gene>
    <name evidence="4" type="ORF">PoB_000070600</name>
</gene>
<reference evidence="4 5" key="1">
    <citation type="journal article" date="2021" name="Elife">
        <title>Chloroplast acquisition without the gene transfer in kleptoplastic sea slugs, Plakobranchus ocellatus.</title>
        <authorList>
            <person name="Maeda T."/>
            <person name="Takahashi S."/>
            <person name="Yoshida T."/>
            <person name="Shimamura S."/>
            <person name="Takaki Y."/>
            <person name="Nagai Y."/>
            <person name="Toyoda A."/>
            <person name="Suzuki Y."/>
            <person name="Arimoto A."/>
            <person name="Ishii H."/>
            <person name="Satoh N."/>
            <person name="Nishiyama T."/>
            <person name="Hasebe M."/>
            <person name="Maruyama T."/>
            <person name="Minagawa J."/>
            <person name="Obokata J."/>
            <person name="Shigenobu S."/>
        </authorList>
    </citation>
    <scope>NUCLEOTIDE SEQUENCE [LARGE SCALE GENOMIC DNA]</scope>
</reference>
<dbReference type="SMART" id="SM00216">
    <property type="entry name" value="VWD"/>
    <property type="match status" value="1"/>
</dbReference>
<comment type="caution">
    <text evidence="4">The sequence shown here is derived from an EMBL/GenBank/DDBJ whole genome shotgun (WGS) entry which is preliminary data.</text>
</comment>
<keyword evidence="1" id="KW-0732">Signal</keyword>
<evidence type="ECO:0000313" key="5">
    <source>
        <dbReference type="Proteomes" id="UP000735302"/>
    </source>
</evidence>
<dbReference type="PANTHER" id="PTHR14949:SF51">
    <property type="entry name" value="VON WILLEBRAND FACTOR D AND EGF DOMAIN-CONTAINING PROTEIN"/>
    <property type="match status" value="1"/>
</dbReference>
<evidence type="ECO:0000313" key="4">
    <source>
        <dbReference type="EMBL" id="GFN74200.1"/>
    </source>
</evidence>
<dbReference type="PANTHER" id="PTHR14949">
    <property type="entry name" value="EGF-LIKE-DOMAIN, MULTIPLE 7, 8"/>
    <property type="match status" value="1"/>
</dbReference>
<proteinExistence type="predicted"/>
<sequence length="491" mass="55005">MNALNFTFSPLPYHHIQVGCEVRTFYVGNEAQISGDLKSNVYYVGITMNPPKMIVSEKNFEEKLTISSTIPVLCDHNTECCITFKLDTDATQDVSIQSMCDYKLCDTDWDHATSSATIEVPMLANQDMIKDGNKQLLLTFEDLIPAGGGPYQRAFEGHKPSQIQIDVEDMETSHCSMTGDPHIHGFDYQTYHLYKTGDFVAYEVKSRDFQIMIRTWACNRVACICGVTIRERNDIIKINECDQAIRGRHTSPTIEIANQLSEGTIIQRSTNGRHIGVYLPSGSEIKLDVTNWYMNLFITTPGTDRKMATGLCGTNDGNPDNEFTHPDGFQDPICAPRARGCIPDSFEEGWRSAKRDSLFENVPPVVPTQPEIKYCACKDNHHGSPAINCTVRENLPTSRLACPNCPTVTNRFRPNFLMGKGWNKRAAVFDDVDIPDLPYTQVDIPGDTIQMDYTDFKDDTDIDTAHNTRIASNDGGFSYKKLLSGLRQAVS</sequence>
<dbReference type="Proteomes" id="UP000735302">
    <property type="component" value="Unassembled WGS sequence"/>
</dbReference>
<keyword evidence="5" id="KW-1185">Reference proteome</keyword>
<dbReference type="Pfam" id="PF00094">
    <property type="entry name" value="VWD"/>
    <property type="match status" value="1"/>
</dbReference>
<feature type="domain" description="VWFD" evidence="3">
    <location>
        <begin position="173"/>
        <end position="358"/>
    </location>
</feature>
<keyword evidence="2" id="KW-1015">Disulfide bond</keyword>